<dbReference type="OrthoDB" id="7462471at2"/>
<dbReference type="RefSeq" id="WP_119533714.1">
    <property type="nucleotide sequence ID" value="NZ_QXTF01000004.1"/>
</dbReference>
<dbReference type="EMBL" id="QXTF01000004">
    <property type="protein sequence ID" value="RIX27059.1"/>
    <property type="molecule type" value="Genomic_DNA"/>
</dbReference>
<feature type="transmembrane region" description="Helical" evidence="1">
    <location>
        <begin position="311"/>
        <end position="328"/>
    </location>
</feature>
<gene>
    <name evidence="3" type="ORF">D3M59_10915</name>
</gene>
<keyword evidence="1" id="KW-1133">Transmembrane helix</keyword>
<dbReference type="PROSITE" id="PS50883">
    <property type="entry name" value="EAL"/>
    <property type="match status" value="1"/>
</dbReference>
<dbReference type="PANTHER" id="PTHR33121">
    <property type="entry name" value="CYCLIC DI-GMP PHOSPHODIESTERASE PDEF"/>
    <property type="match status" value="1"/>
</dbReference>
<name>A0A418PYI9_9SPHN</name>
<dbReference type="PANTHER" id="PTHR33121:SF70">
    <property type="entry name" value="SIGNALING PROTEIN YKOW"/>
    <property type="match status" value="1"/>
</dbReference>
<sequence>MASYEGNRQTMAWLRRREGKTGPESPAKLLAWTIGLGLLFGVIGAGEYVEDRLRVVRNHINERPASGEIVLVSINDKSLREVHRWPWPRDQYAQLITRIDAAQPAMQLHDIILPDRTELKRDRVLVAAAAESNHVYFAALNRAGAREGTIADIRPFPELEAVSRVGSILINYNYANEIWRIPYRTALSDKSVPSFAAILAGKEKPSDEFFRIDYTFDVKSIPVVSASDVLAGRVPASFFRGKKVVVGTDAERIGDQYLIPGRGKYGGVYVHIFAAETLLRGSPIDLGWLPGFILAALLSGAAVFLKGRRGAACLATGVLLLLALPLIVEPQLIFVDVTAGLFVAIWTAAGLGLRYVRSRGLTNPVSGLPNLVALRRAKHERDRAIIVARVVNYPQIVSTLSLANERHLAQQIVSRLNVGSEVDRVYQGDEGIFAWTVPAGTAIGHHIEALHALFRSPAKIAGKPIDVAVSFGVEIGSGRSIANRLGSALVAADEATAEGLRWKYHDPERLKDAEWRLSLLSQLDQAIDDGQVWVAYQPQLDLRTNTIRGAEALARWTHPEKGPISPTEFIAAAEQNDRIEKLTLFVLDTAVAAAARLNQEHSTFDMAVNLSARMLTDKTLPSKVKAILDRHKLDPKRLTLELTETATLASAGDLASLFGLRDLGVRISIDDYGTGLSTLEYLKKIPADEIKIDQTFVKSMRDHRSDLVMVQSTIVLAHSLGRTVVAEGIETREILDMLIAMKCEVGQGFIIGRPSSLNDLIKRLLAERKRRAA</sequence>
<feature type="domain" description="EAL" evidence="2">
    <location>
        <begin position="516"/>
        <end position="768"/>
    </location>
</feature>
<evidence type="ECO:0000256" key="1">
    <source>
        <dbReference type="SAM" id="Phobius"/>
    </source>
</evidence>
<reference evidence="3 4" key="1">
    <citation type="submission" date="2018-09" db="EMBL/GenBank/DDBJ databases">
        <title>Sphingomonas sp. DAC4.</title>
        <authorList>
            <person name="Seo T."/>
        </authorList>
    </citation>
    <scope>NUCLEOTIDE SEQUENCE [LARGE SCALE GENOMIC DNA]</scope>
    <source>
        <strain evidence="3 4">DAC4</strain>
    </source>
</reference>
<dbReference type="SUPFAM" id="SSF141868">
    <property type="entry name" value="EAL domain-like"/>
    <property type="match status" value="1"/>
</dbReference>
<feature type="transmembrane region" description="Helical" evidence="1">
    <location>
        <begin position="286"/>
        <end position="304"/>
    </location>
</feature>
<dbReference type="CDD" id="cd01948">
    <property type="entry name" value="EAL"/>
    <property type="match status" value="1"/>
</dbReference>
<evidence type="ECO:0000313" key="4">
    <source>
        <dbReference type="Proteomes" id="UP000285023"/>
    </source>
</evidence>
<protein>
    <submittedName>
        <fullName evidence="3">EAL domain-containing protein</fullName>
    </submittedName>
</protein>
<dbReference type="Pfam" id="PF05226">
    <property type="entry name" value="CHASE2"/>
    <property type="match status" value="1"/>
</dbReference>
<proteinExistence type="predicted"/>
<dbReference type="Gene3D" id="3.20.20.450">
    <property type="entry name" value="EAL domain"/>
    <property type="match status" value="1"/>
</dbReference>
<evidence type="ECO:0000259" key="2">
    <source>
        <dbReference type="PROSITE" id="PS50883"/>
    </source>
</evidence>
<dbReference type="GO" id="GO:0071111">
    <property type="term" value="F:cyclic-guanylate-specific phosphodiesterase activity"/>
    <property type="evidence" value="ECO:0007669"/>
    <property type="project" value="InterPro"/>
</dbReference>
<dbReference type="InterPro" id="IPR001633">
    <property type="entry name" value="EAL_dom"/>
</dbReference>
<comment type="caution">
    <text evidence="3">The sequence shown here is derived from an EMBL/GenBank/DDBJ whole genome shotgun (WGS) entry which is preliminary data.</text>
</comment>
<keyword evidence="4" id="KW-1185">Reference proteome</keyword>
<dbReference type="SMART" id="SM01080">
    <property type="entry name" value="CHASE2"/>
    <property type="match status" value="1"/>
</dbReference>
<dbReference type="InterPro" id="IPR007890">
    <property type="entry name" value="CHASE2"/>
</dbReference>
<dbReference type="AlphaFoldDB" id="A0A418PYI9"/>
<dbReference type="Pfam" id="PF00563">
    <property type="entry name" value="EAL"/>
    <property type="match status" value="1"/>
</dbReference>
<keyword evidence="1" id="KW-0472">Membrane</keyword>
<organism evidence="3 4">
    <name type="scientific">Sphingomonas edaphi</name>
    <dbReference type="NCBI Taxonomy" id="2315689"/>
    <lineage>
        <taxon>Bacteria</taxon>
        <taxon>Pseudomonadati</taxon>
        <taxon>Pseudomonadota</taxon>
        <taxon>Alphaproteobacteria</taxon>
        <taxon>Sphingomonadales</taxon>
        <taxon>Sphingomonadaceae</taxon>
        <taxon>Sphingomonas</taxon>
    </lineage>
</organism>
<dbReference type="InterPro" id="IPR035919">
    <property type="entry name" value="EAL_sf"/>
</dbReference>
<evidence type="ECO:0000313" key="3">
    <source>
        <dbReference type="EMBL" id="RIX27059.1"/>
    </source>
</evidence>
<keyword evidence="1" id="KW-0812">Transmembrane</keyword>
<dbReference type="Proteomes" id="UP000285023">
    <property type="component" value="Unassembled WGS sequence"/>
</dbReference>
<feature type="transmembrane region" description="Helical" evidence="1">
    <location>
        <begin position="334"/>
        <end position="356"/>
    </location>
</feature>
<accession>A0A418PYI9</accession>
<dbReference type="SMART" id="SM00052">
    <property type="entry name" value="EAL"/>
    <property type="match status" value="1"/>
</dbReference>
<dbReference type="InterPro" id="IPR050706">
    <property type="entry name" value="Cyclic-di-GMP_PDE-like"/>
</dbReference>